<name>A0A8J5CGY8_CHIOP</name>
<dbReference type="AlphaFoldDB" id="A0A8J5CGY8"/>
<organism evidence="1 2">
    <name type="scientific">Chionoecetes opilio</name>
    <name type="common">Atlantic snow crab</name>
    <name type="synonym">Cancer opilio</name>
    <dbReference type="NCBI Taxonomy" id="41210"/>
    <lineage>
        <taxon>Eukaryota</taxon>
        <taxon>Metazoa</taxon>
        <taxon>Ecdysozoa</taxon>
        <taxon>Arthropoda</taxon>
        <taxon>Crustacea</taxon>
        <taxon>Multicrustacea</taxon>
        <taxon>Malacostraca</taxon>
        <taxon>Eumalacostraca</taxon>
        <taxon>Eucarida</taxon>
        <taxon>Decapoda</taxon>
        <taxon>Pleocyemata</taxon>
        <taxon>Brachyura</taxon>
        <taxon>Eubrachyura</taxon>
        <taxon>Majoidea</taxon>
        <taxon>Majidae</taxon>
        <taxon>Chionoecetes</taxon>
    </lineage>
</organism>
<evidence type="ECO:0000313" key="2">
    <source>
        <dbReference type="Proteomes" id="UP000770661"/>
    </source>
</evidence>
<accession>A0A8J5CGY8</accession>
<gene>
    <name evidence="1" type="primary">SGSH</name>
    <name evidence="1" type="ORF">GWK47_006376</name>
</gene>
<dbReference type="InterPro" id="IPR017850">
    <property type="entry name" value="Alkaline_phosphatase_core_sf"/>
</dbReference>
<dbReference type="SUPFAM" id="SSF53649">
    <property type="entry name" value="Alkaline phosphatase-like"/>
    <property type="match status" value="1"/>
</dbReference>
<dbReference type="EMBL" id="JACEEZ010011215">
    <property type="protein sequence ID" value="KAG0721413.1"/>
    <property type="molecule type" value="Genomic_DNA"/>
</dbReference>
<reference evidence="1" key="1">
    <citation type="submission" date="2020-07" db="EMBL/GenBank/DDBJ databases">
        <title>The High-quality genome of the commercially important snow crab, Chionoecetes opilio.</title>
        <authorList>
            <person name="Jeong J.-H."/>
            <person name="Ryu S."/>
        </authorList>
    </citation>
    <scope>NUCLEOTIDE SEQUENCE</scope>
    <source>
        <strain evidence="1">MADBK_172401_WGS</strain>
        <tissue evidence="1">Digestive gland</tissue>
    </source>
</reference>
<sequence>MYYPMRCVRSQAFKLIQNLHYRMPFPVDQDLYLAPAFQDILNRTHQGRPLPWFTSLDTYYHRPPWQLYDLRHDPQEQHNVAGKKRYAKTLATLQARLRAWQVATQDPWRCGAGAVLEDMGAFKQHPACLPLYNGL</sequence>
<comment type="caution">
    <text evidence="1">The sequence shown here is derived from an EMBL/GenBank/DDBJ whole genome shotgun (WGS) entry which is preliminary data.</text>
</comment>
<keyword evidence="2" id="KW-1185">Reference proteome</keyword>
<protein>
    <submittedName>
        <fullName evidence="1">N-sulfoglucosamine sulfohydrolase</fullName>
    </submittedName>
</protein>
<evidence type="ECO:0000313" key="1">
    <source>
        <dbReference type="EMBL" id="KAG0721413.1"/>
    </source>
</evidence>
<dbReference type="OrthoDB" id="10012954at2759"/>
<proteinExistence type="predicted"/>
<dbReference type="Proteomes" id="UP000770661">
    <property type="component" value="Unassembled WGS sequence"/>
</dbReference>
<dbReference type="Gene3D" id="3.40.720.10">
    <property type="entry name" value="Alkaline Phosphatase, subunit A"/>
    <property type="match status" value="1"/>
</dbReference>